<keyword evidence="1" id="KW-0812">Transmembrane</keyword>
<keyword evidence="1" id="KW-1133">Transmembrane helix</keyword>
<dbReference type="RefSeq" id="WP_092560130.1">
    <property type="nucleotide sequence ID" value="NZ_FOYZ01000005.1"/>
</dbReference>
<keyword evidence="3" id="KW-1185">Reference proteome</keyword>
<organism evidence="2 3">
    <name type="scientific">Anaeromicropila populeti</name>
    <dbReference type="NCBI Taxonomy" id="37658"/>
    <lineage>
        <taxon>Bacteria</taxon>
        <taxon>Bacillati</taxon>
        <taxon>Bacillota</taxon>
        <taxon>Clostridia</taxon>
        <taxon>Lachnospirales</taxon>
        <taxon>Lachnospiraceae</taxon>
        <taxon>Anaeromicropila</taxon>
    </lineage>
</organism>
<sequence length="468" mass="53407">MKLDNLWEAIGKMDDKLIVDVIELKNKEKNNTNQWWIGVAVAIVIVFSTFSITYTVSAEFREWVISLFQIKETEVVPKTESDNNKITESIAPISLYAVDSIEDVFEVQYLKSTNYMSTIGSLFTHSDDSGSIKYYAAENSEFIPVEAEEIKDKVKLTGITGEIDFTRIKYRGNLLLRENRDTSFMLDDGNEAIFGLEVSNNNEVWLTLYKNPQSDKWEYWAIYDLDTGEVSDILQGISVNGIELKNYPVLRQWGNVGNGIYIVTLGQTVERAEAYLIDINGKRAVSFSELTGIPHVSSAKVVNDKIMLLESIPNDKFNYYCYDYSMNTVTEIYNSAEYWISEEEGDNSLRVRFSGGRYDFVEEKGIIYLVDEFTGTRLTVEGITEDLAESLLINSDNNKILVSSFGDKTIEQIGIIDIDADRFYLMKRENNDSVTEFSISWNDANHIMIEAENNVSNESYIYLYSLAE</sequence>
<proteinExistence type="predicted"/>
<accession>A0A1I6JCK0</accession>
<dbReference type="SUPFAM" id="SSF69304">
    <property type="entry name" value="Tricorn protease N-terminal domain"/>
    <property type="match status" value="1"/>
</dbReference>
<protein>
    <submittedName>
        <fullName evidence="2">Uncharacterized protein</fullName>
    </submittedName>
</protein>
<feature type="transmembrane region" description="Helical" evidence="1">
    <location>
        <begin position="35"/>
        <end position="56"/>
    </location>
</feature>
<gene>
    <name evidence="2" type="ORF">SAMN05661086_01564</name>
</gene>
<dbReference type="AlphaFoldDB" id="A0A1I6JCK0"/>
<dbReference type="OrthoDB" id="1838918at2"/>
<evidence type="ECO:0000256" key="1">
    <source>
        <dbReference type="SAM" id="Phobius"/>
    </source>
</evidence>
<reference evidence="2 3" key="1">
    <citation type="submission" date="2016-10" db="EMBL/GenBank/DDBJ databases">
        <authorList>
            <person name="de Groot N.N."/>
        </authorList>
    </citation>
    <scope>NUCLEOTIDE SEQUENCE [LARGE SCALE GENOMIC DNA]</scope>
    <source>
        <strain evidence="2 3">743A</strain>
    </source>
</reference>
<dbReference type="Proteomes" id="UP000199659">
    <property type="component" value="Unassembled WGS sequence"/>
</dbReference>
<evidence type="ECO:0000313" key="3">
    <source>
        <dbReference type="Proteomes" id="UP000199659"/>
    </source>
</evidence>
<dbReference type="STRING" id="37658.SAMN05661086_01564"/>
<evidence type="ECO:0000313" key="2">
    <source>
        <dbReference type="EMBL" id="SFR76676.1"/>
    </source>
</evidence>
<dbReference type="EMBL" id="FOYZ01000005">
    <property type="protein sequence ID" value="SFR76676.1"/>
    <property type="molecule type" value="Genomic_DNA"/>
</dbReference>
<keyword evidence="1" id="KW-0472">Membrane</keyword>
<name>A0A1I6JCK0_9FIRM</name>